<keyword evidence="2" id="KW-0067">ATP-binding</keyword>
<evidence type="ECO:0000256" key="4">
    <source>
        <dbReference type="ARBA" id="ARBA00040480"/>
    </source>
</evidence>
<proteinExistence type="inferred from homology"/>
<dbReference type="InterPro" id="IPR003959">
    <property type="entry name" value="ATPase_AAA_core"/>
</dbReference>
<keyword evidence="8" id="KW-1185">Reference proteome</keyword>
<dbReference type="Gene3D" id="1.10.8.60">
    <property type="match status" value="1"/>
</dbReference>
<dbReference type="OrthoDB" id="9809379at2"/>
<dbReference type="CDD" id="cd19507">
    <property type="entry name" value="RecA-like_Ycf46-like"/>
    <property type="match status" value="1"/>
</dbReference>
<evidence type="ECO:0000259" key="6">
    <source>
        <dbReference type="SMART" id="SM00382"/>
    </source>
</evidence>
<dbReference type="GO" id="GO:0016887">
    <property type="term" value="F:ATP hydrolysis activity"/>
    <property type="evidence" value="ECO:0007669"/>
    <property type="project" value="InterPro"/>
</dbReference>
<gene>
    <name evidence="7" type="ORF">A4R43_39970</name>
</gene>
<dbReference type="Gene3D" id="3.40.50.300">
    <property type="entry name" value="P-loop containing nucleotide triphosphate hydrolases"/>
    <property type="match status" value="1"/>
</dbReference>
<dbReference type="Proteomes" id="UP000250434">
    <property type="component" value="Chromosome"/>
</dbReference>
<dbReference type="RefSeq" id="WP_113696934.1">
    <property type="nucleotide sequence ID" value="NZ_CP015163.1"/>
</dbReference>
<dbReference type="SUPFAM" id="SSF52540">
    <property type="entry name" value="P-loop containing nucleoside triphosphate hydrolases"/>
    <property type="match status" value="2"/>
</dbReference>
<evidence type="ECO:0000256" key="2">
    <source>
        <dbReference type="ARBA" id="ARBA00022840"/>
    </source>
</evidence>
<feature type="region of interest" description="Disordered" evidence="5">
    <location>
        <begin position="514"/>
        <end position="546"/>
    </location>
</feature>
<evidence type="ECO:0000313" key="7">
    <source>
        <dbReference type="EMBL" id="AXB47869.1"/>
    </source>
</evidence>
<dbReference type="GO" id="GO:0005524">
    <property type="term" value="F:ATP binding"/>
    <property type="evidence" value="ECO:0007669"/>
    <property type="project" value="UniProtKB-KW"/>
</dbReference>
<dbReference type="InterPro" id="IPR052381">
    <property type="entry name" value="AAA_domain_protein"/>
</dbReference>
<protein>
    <recommendedName>
        <fullName evidence="4">Uncharacterized AAA domain-containing protein ycf46</fullName>
    </recommendedName>
</protein>
<dbReference type="SMART" id="SM00382">
    <property type="entry name" value="AAA"/>
    <property type="match status" value="1"/>
</dbReference>
<feature type="compositionally biased region" description="Pro residues" evidence="5">
    <location>
        <begin position="523"/>
        <end position="535"/>
    </location>
</feature>
<dbReference type="AlphaFoldDB" id="A0A344LIJ5"/>
<name>A0A344LIJ5_9PSEU</name>
<evidence type="ECO:0000256" key="3">
    <source>
        <dbReference type="ARBA" id="ARBA00038088"/>
    </source>
</evidence>
<keyword evidence="1" id="KW-0547">Nucleotide-binding</keyword>
<feature type="domain" description="AAA+ ATPase" evidence="6">
    <location>
        <begin position="277"/>
        <end position="412"/>
    </location>
</feature>
<dbReference type="EMBL" id="CP015163">
    <property type="protein sequence ID" value="AXB47869.1"/>
    <property type="molecule type" value="Genomic_DNA"/>
</dbReference>
<dbReference type="Pfam" id="PF00004">
    <property type="entry name" value="AAA"/>
    <property type="match status" value="1"/>
</dbReference>
<dbReference type="InterPro" id="IPR027417">
    <property type="entry name" value="P-loop_NTPase"/>
</dbReference>
<dbReference type="PANTHER" id="PTHR42960">
    <property type="entry name" value="YCF46 PROTEIN"/>
    <property type="match status" value="1"/>
</dbReference>
<reference evidence="7 8" key="1">
    <citation type="submission" date="2016-04" db="EMBL/GenBank/DDBJ databases">
        <title>Complete genome sequence and analysis of deep-sea sediment isolate, Amycolatopsis sp. WP1.</title>
        <authorList>
            <person name="Wang H."/>
            <person name="Chen S."/>
            <person name="Wu Q."/>
        </authorList>
    </citation>
    <scope>NUCLEOTIDE SEQUENCE [LARGE SCALE GENOMIC DNA]</scope>
    <source>
        <strain evidence="7 8">WP1</strain>
    </source>
</reference>
<evidence type="ECO:0000256" key="5">
    <source>
        <dbReference type="SAM" id="MobiDB-lite"/>
    </source>
</evidence>
<evidence type="ECO:0000256" key="1">
    <source>
        <dbReference type="ARBA" id="ARBA00022741"/>
    </source>
</evidence>
<dbReference type="InterPro" id="IPR003593">
    <property type="entry name" value="AAA+_ATPase"/>
</dbReference>
<sequence length="546" mass="58946">MTGRGFREELTQLLQARYPLLVVETHEEQRVVREIRAVAEDGSRLRTPRRVHVWSSTTGLVPAGGGAPVAETRAASAALERVYSWNEPGVFVFVDLHPSLVSEGGHRPDPEVVRRLRELATTLKTRPVPLTVILVSPALKVPPELEHDATVIDFPLPDQQQIGELLDSMVAAHRHQVRIGITREDRDTFIAAARGLTLPEAENAFARALVEGGGLDPGDLELILAEKRQAVRRSGMLDIVPAEVSFESVGGLERLKRWLTKRSGTWTPAAAAYNLSAPKGLLLTGVPGCGKSLSAVCVASMWRLPLLRLDLGRVFAGLVGSSEKNMRAVIRTAEGIAPCVLWVDEIEKGLAGAGGGGDGGTARRVFGTFLSWMQEKTAPVFVMATANQVDSLPPEFLRKGRFDEIFFVDLPSAAERAVIWRIHLRKRVTDEFVGSELTMDDALFAELAACSDGYSGAEIEQAVLSGLVDAFAEKRPLRKEDLVHAVKSTVPLSVTQADEILAIRNWAETRAVAATDDSSLAPAPAPPAAAAPPEPAESLPGRTIDV</sequence>
<accession>A0A344LIJ5</accession>
<dbReference type="PANTHER" id="PTHR42960:SF1">
    <property type="entry name" value="YCF46 PROTEIN"/>
    <property type="match status" value="1"/>
</dbReference>
<evidence type="ECO:0000313" key="8">
    <source>
        <dbReference type="Proteomes" id="UP000250434"/>
    </source>
</evidence>
<organism evidence="7 8">
    <name type="scientific">Amycolatopsis albispora</name>
    <dbReference type="NCBI Taxonomy" id="1804986"/>
    <lineage>
        <taxon>Bacteria</taxon>
        <taxon>Bacillati</taxon>
        <taxon>Actinomycetota</taxon>
        <taxon>Actinomycetes</taxon>
        <taxon>Pseudonocardiales</taxon>
        <taxon>Pseudonocardiaceae</taxon>
        <taxon>Amycolatopsis</taxon>
    </lineage>
</organism>
<dbReference type="KEGG" id="aab:A4R43_39970"/>
<comment type="similarity">
    <text evidence="3">Belongs to the AAA ATPase family. Highly divergent.</text>
</comment>